<dbReference type="VEuPathDB" id="AmoebaDB:FDP41_012572"/>
<dbReference type="OMA" id="NWIRERR"/>
<name>A0A6A5C3I9_NAEFO</name>
<proteinExistence type="predicted"/>
<dbReference type="GeneID" id="68119787"/>
<dbReference type="EMBL" id="VFQX01000015">
    <property type="protein sequence ID" value="KAF0981312.1"/>
    <property type="molecule type" value="Genomic_DNA"/>
</dbReference>
<accession>A0A6A5C3I9</accession>
<dbReference type="RefSeq" id="XP_044566025.1">
    <property type="nucleotide sequence ID" value="XM_044703106.1"/>
</dbReference>
<dbReference type="OrthoDB" id="10257486at2759"/>
<gene>
    <name evidence="1" type="ORF">FDP41_012572</name>
</gene>
<keyword evidence="2" id="KW-1185">Reference proteome</keyword>
<reference evidence="1 2" key="1">
    <citation type="journal article" date="2019" name="Sci. Rep.">
        <title>Nanopore sequencing improves the draft genome of the human pathogenic amoeba Naegleria fowleri.</title>
        <authorList>
            <person name="Liechti N."/>
            <person name="Schurch N."/>
            <person name="Bruggmann R."/>
            <person name="Wittwer M."/>
        </authorList>
    </citation>
    <scope>NUCLEOTIDE SEQUENCE [LARGE SCALE GENOMIC DNA]</scope>
    <source>
        <strain evidence="1 2">ATCC 30894</strain>
    </source>
</reference>
<evidence type="ECO:0000313" key="2">
    <source>
        <dbReference type="Proteomes" id="UP000444721"/>
    </source>
</evidence>
<dbReference type="VEuPathDB" id="AmoebaDB:NF0068830"/>
<dbReference type="VEuPathDB" id="AmoebaDB:NfTy_024050"/>
<dbReference type="AlphaFoldDB" id="A0A6A5C3I9"/>
<comment type="caution">
    <text evidence="1">The sequence shown here is derived from an EMBL/GenBank/DDBJ whole genome shotgun (WGS) entry which is preliminary data.</text>
</comment>
<sequence length="199" mass="23221">MSNQTTSKSGFQFASSTTTTTTTSGHFTSALLPPILRYFVKGSFRRYVHEKWSLLSWREFFREYRWEIVTGLFSLIGSALSFVNWNWMTSGIAVSWSIDFEQDSISFQVKKSFNDLSRDEAVHTLRKLNYVSHDVPIGSNNILILNDREIEVTLRRQSRSQLSNFIKQRDEEFKDNMKKSAYVAVAAVLVINWIRERRK</sequence>
<evidence type="ECO:0000313" key="1">
    <source>
        <dbReference type="EMBL" id="KAF0981312.1"/>
    </source>
</evidence>
<dbReference type="Proteomes" id="UP000444721">
    <property type="component" value="Unassembled WGS sequence"/>
</dbReference>
<protein>
    <submittedName>
        <fullName evidence="1">Uncharacterized protein</fullName>
    </submittedName>
</protein>
<organism evidence="1 2">
    <name type="scientific">Naegleria fowleri</name>
    <name type="common">Brain eating amoeba</name>
    <dbReference type="NCBI Taxonomy" id="5763"/>
    <lineage>
        <taxon>Eukaryota</taxon>
        <taxon>Discoba</taxon>
        <taxon>Heterolobosea</taxon>
        <taxon>Tetramitia</taxon>
        <taxon>Eutetramitia</taxon>
        <taxon>Vahlkampfiidae</taxon>
        <taxon>Naegleria</taxon>
    </lineage>
</organism>